<dbReference type="GO" id="GO:0007165">
    <property type="term" value="P:signal transduction"/>
    <property type="evidence" value="ECO:0007669"/>
    <property type="project" value="TreeGrafter"/>
</dbReference>
<proteinExistence type="predicted"/>
<comment type="caution">
    <text evidence="2">The sequence shown here is derived from an EMBL/GenBank/DDBJ whole genome shotgun (WGS) entry which is preliminary data.</text>
</comment>
<dbReference type="STRING" id="1348612.A0A397J280"/>
<sequence length="191" mass="22589">MARSKHFKDDFDKWTKWKIENQRLKRYGQEKVVLNKFDDLAGLNEEFLNEVKYLSILFWAIGQNLNNPEKKIFFGALPYIAPEVLGGEEYTQAADVYSFGIVAYEIVTDLAMKICNGLRPKIPFHVPKLITRIIMCCWDARVTHRPTFKELYKLYNKLFKYYSDYYYEYNEITIQIKKAEEFSTSTNASIN</sequence>
<dbReference type="PANTHER" id="PTHR23257">
    <property type="entry name" value="SERINE-THREONINE PROTEIN KINASE"/>
    <property type="match status" value="1"/>
</dbReference>
<dbReference type="GO" id="GO:0004672">
    <property type="term" value="F:protein kinase activity"/>
    <property type="evidence" value="ECO:0007669"/>
    <property type="project" value="InterPro"/>
</dbReference>
<reference evidence="2 3" key="1">
    <citation type="submission" date="2018-08" db="EMBL/GenBank/DDBJ databases">
        <title>Genome and evolution of the arbuscular mycorrhizal fungus Diversispora epigaea (formerly Glomus versiforme) and its bacterial endosymbionts.</title>
        <authorList>
            <person name="Sun X."/>
            <person name="Fei Z."/>
            <person name="Harrison M."/>
        </authorList>
    </citation>
    <scope>NUCLEOTIDE SEQUENCE [LARGE SCALE GENOMIC DNA]</scope>
    <source>
        <strain evidence="2 3">IT104</strain>
    </source>
</reference>
<gene>
    <name evidence="2" type="ORF">Glove_109g41</name>
</gene>
<dbReference type="Pfam" id="PF07714">
    <property type="entry name" value="PK_Tyr_Ser-Thr"/>
    <property type="match status" value="1"/>
</dbReference>
<keyword evidence="3" id="KW-1185">Reference proteome</keyword>
<feature type="domain" description="Protein kinase" evidence="1">
    <location>
        <begin position="1"/>
        <end position="159"/>
    </location>
</feature>
<dbReference type="GO" id="GO:0005524">
    <property type="term" value="F:ATP binding"/>
    <property type="evidence" value="ECO:0007669"/>
    <property type="project" value="InterPro"/>
</dbReference>
<evidence type="ECO:0000313" key="3">
    <source>
        <dbReference type="Proteomes" id="UP000266861"/>
    </source>
</evidence>
<organism evidence="2 3">
    <name type="scientific">Diversispora epigaea</name>
    <dbReference type="NCBI Taxonomy" id="1348612"/>
    <lineage>
        <taxon>Eukaryota</taxon>
        <taxon>Fungi</taxon>
        <taxon>Fungi incertae sedis</taxon>
        <taxon>Mucoromycota</taxon>
        <taxon>Glomeromycotina</taxon>
        <taxon>Glomeromycetes</taxon>
        <taxon>Diversisporales</taxon>
        <taxon>Diversisporaceae</taxon>
        <taxon>Diversispora</taxon>
    </lineage>
</organism>
<protein>
    <recommendedName>
        <fullName evidence="1">Protein kinase domain-containing protein</fullName>
    </recommendedName>
</protein>
<dbReference type="PROSITE" id="PS50011">
    <property type="entry name" value="PROTEIN_KINASE_DOM"/>
    <property type="match status" value="1"/>
</dbReference>
<accession>A0A397J280</accession>
<evidence type="ECO:0000259" key="1">
    <source>
        <dbReference type="PROSITE" id="PS50011"/>
    </source>
</evidence>
<evidence type="ECO:0000313" key="2">
    <source>
        <dbReference type="EMBL" id="RHZ82405.1"/>
    </source>
</evidence>
<name>A0A397J280_9GLOM</name>
<dbReference type="InterPro" id="IPR050167">
    <property type="entry name" value="Ser_Thr_protein_kinase"/>
</dbReference>
<dbReference type="AlphaFoldDB" id="A0A397J280"/>
<dbReference type="InterPro" id="IPR011009">
    <property type="entry name" value="Kinase-like_dom_sf"/>
</dbReference>
<dbReference type="SUPFAM" id="SSF56112">
    <property type="entry name" value="Protein kinase-like (PK-like)"/>
    <property type="match status" value="1"/>
</dbReference>
<dbReference type="GO" id="GO:0005737">
    <property type="term" value="C:cytoplasm"/>
    <property type="evidence" value="ECO:0007669"/>
    <property type="project" value="TreeGrafter"/>
</dbReference>
<dbReference type="InterPro" id="IPR000719">
    <property type="entry name" value="Prot_kinase_dom"/>
</dbReference>
<dbReference type="Proteomes" id="UP000266861">
    <property type="component" value="Unassembled WGS sequence"/>
</dbReference>
<dbReference type="EMBL" id="PQFF01000102">
    <property type="protein sequence ID" value="RHZ82405.1"/>
    <property type="molecule type" value="Genomic_DNA"/>
</dbReference>
<dbReference type="Gene3D" id="1.10.510.10">
    <property type="entry name" value="Transferase(Phosphotransferase) domain 1"/>
    <property type="match status" value="1"/>
</dbReference>
<dbReference type="InterPro" id="IPR001245">
    <property type="entry name" value="Ser-Thr/Tyr_kinase_cat_dom"/>
</dbReference>